<organism evidence="1 2">
    <name type="scientific">Solanum commersonii</name>
    <name type="common">Commerson's wild potato</name>
    <name type="synonym">Commerson's nightshade</name>
    <dbReference type="NCBI Taxonomy" id="4109"/>
    <lineage>
        <taxon>Eukaryota</taxon>
        <taxon>Viridiplantae</taxon>
        <taxon>Streptophyta</taxon>
        <taxon>Embryophyta</taxon>
        <taxon>Tracheophyta</taxon>
        <taxon>Spermatophyta</taxon>
        <taxon>Magnoliopsida</taxon>
        <taxon>eudicotyledons</taxon>
        <taxon>Gunneridae</taxon>
        <taxon>Pentapetalae</taxon>
        <taxon>asterids</taxon>
        <taxon>lamiids</taxon>
        <taxon>Solanales</taxon>
        <taxon>Solanaceae</taxon>
        <taxon>Solanoideae</taxon>
        <taxon>Solaneae</taxon>
        <taxon>Solanum</taxon>
    </lineage>
</organism>
<dbReference type="EMBL" id="JACXVP010000001">
    <property type="protein sequence ID" value="KAG5629668.1"/>
    <property type="molecule type" value="Genomic_DNA"/>
</dbReference>
<dbReference type="Gene3D" id="3.80.10.10">
    <property type="entry name" value="Ribonuclease Inhibitor"/>
    <property type="match status" value="1"/>
</dbReference>
<sequence>MNLTLLRDTNFYVITKLFRFWKELSISYPSIDYVLDSVYICSKASNLVMTDYEVEPRKKLLTISLPLQGIEMEDFPFITLKGILSILHRVYNLIISDESLFMVVNAFLPLYALSHFWQIDITLKFLSLVQDIIPISVCHVTIDLSGCVRLTILAFFTLARYFPSIKEVHIENSYFRTKDCFHNGLRNLRITIVNLANNMYLDDKSLMNIAFMCLNMEILDVSSCTNHTEADNCLGISHIGEGATLSNLEVIMTVDEMKLGELLTDNRGLTCNGEKMFGVFIYGGYVFFDGELSSSYYQIFKCL</sequence>
<keyword evidence="2" id="KW-1185">Reference proteome</keyword>
<dbReference type="SUPFAM" id="SSF52047">
    <property type="entry name" value="RNI-like"/>
    <property type="match status" value="1"/>
</dbReference>
<dbReference type="OrthoDB" id="6066220at2759"/>
<gene>
    <name evidence="1" type="ORF">H5410_001385</name>
</gene>
<comment type="caution">
    <text evidence="1">The sequence shown here is derived from an EMBL/GenBank/DDBJ whole genome shotgun (WGS) entry which is preliminary data.</text>
</comment>
<dbReference type="Proteomes" id="UP000824120">
    <property type="component" value="Chromosome 1"/>
</dbReference>
<evidence type="ECO:0000313" key="1">
    <source>
        <dbReference type="EMBL" id="KAG5629668.1"/>
    </source>
</evidence>
<name>A0A9J6AZ01_SOLCO</name>
<dbReference type="AlphaFoldDB" id="A0A9J6AZ01"/>
<dbReference type="InterPro" id="IPR032675">
    <property type="entry name" value="LRR_dom_sf"/>
</dbReference>
<proteinExistence type="predicted"/>
<reference evidence="1 2" key="1">
    <citation type="submission" date="2020-09" db="EMBL/GenBank/DDBJ databases">
        <title>De no assembly of potato wild relative species, Solanum commersonii.</title>
        <authorList>
            <person name="Cho K."/>
        </authorList>
    </citation>
    <scope>NUCLEOTIDE SEQUENCE [LARGE SCALE GENOMIC DNA]</scope>
    <source>
        <strain evidence="1">LZ3.2</strain>
        <tissue evidence="1">Leaf</tissue>
    </source>
</reference>
<accession>A0A9J6AZ01</accession>
<protein>
    <submittedName>
        <fullName evidence="1">Uncharacterized protein</fullName>
    </submittedName>
</protein>
<evidence type="ECO:0000313" key="2">
    <source>
        <dbReference type="Proteomes" id="UP000824120"/>
    </source>
</evidence>
<feature type="non-terminal residue" evidence="1">
    <location>
        <position position="303"/>
    </location>
</feature>